<dbReference type="AlphaFoldDB" id="A0A0D5YRY6"/>
<accession>A0A0D5YRY6</accession>
<dbReference type="PATRIC" id="fig|516051.4.peg.1460"/>
<dbReference type="PROSITE" id="PS51257">
    <property type="entry name" value="PROKAR_LIPOPROTEIN"/>
    <property type="match status" value="1"/>
</dbReference>
<dbReference type="GO" id="GO:0016787">
    <property type="term" value="F:hydrolase activity"/>
    <property type="evidence" value="ECO:0007669"/>
    <property type="project" value="UniProtKB-KW"/>
</dbReference>
<gene>
    <name evidence="1" type="ORF">VC82_1413</name>
</gene>
<reference evidence="1 2" key="1">
    <citation type="submission" date="2015-03" db="EMBL/GenBank/DDBJ databases">
        <title>Complete genome sequence of Muricauda lutaonensis CC-HSB-11T, isolated from a coastal hot spring.</title>
        <authorList>
            <person name="Kim K.M."/>
        </authorList>
    </citation>
    <scope>NUCLEOTIDE SEQUENCE [LARGE SCALE GENOMIC DNA]</scope>
    <source>
        <strain evidence="1 2">CC-HSB-11</strain>
    </source>
</reference>
<dbReference type="Proteomes" id="UP000032726">
    <property type="component" value="Chromosome"/>
</dbReference>
<keyword evidence="1" id="KW-0378">Hydrolase</keyword>
<dbReference type="Pfam" id="PF14125">
    <property type="entry name" value="DUF4292"/>
    <property type="match status" value="1"/>
</dbReference>
<dbReference type="InterPro" id="IPR025634">
    <property type="entry name" value="DUF4292"/>
</dbReference>
<dbReference type="EMBL" id="CP011071">
    <property type="protein sequence ID" value="AKA35037.1"/>
    <property type="molecule type" value="Genomic_DNA"/>
</dbReference>
<dbReference type="HOGENOM" id="CLU_079899_2_0_10"/>
<evidence type="ECO:0000313" key="2">
    <source>
        <dbReference type="Proteomes" id="UP000032726"/>
    </source>
</evidence>
<dbReference type="STRING" id="516051.VC82_1413"/>
<dbReference type="KEGG" id="mlt:VC82_1413"/>
<protein>
    <submittedName>
        <fullName evidence="1">Deoxyuridine 5'-triphosphate nucleotidohydrolase</fullName>
    </submittedName>
</protein>
<proteinExistence type="predicted"/>
<organism evidence="1 2">
    <name type="scientific">Flagellimonas lutaonensis</name>
    <dbReference type="NCBI Taxonomy" id="516051"/>
    <lineage>
        <taxon>Bacteria</taxon>
        <taxon>Pseudomonadati</taxon>
        <taxon>Bacteroidota</taxon>
        <taxon>Flavobacteriia</taxon>
        <taxon>Flavobacteriales</taxon>
        <taxon>Flavobacteriaceae</taxon>
        <taxon>Flagellimonas</taxon>
    </lineage>
</organism>
<evidence type="ECO:0000313" key="1">
    <source>
        <dbReference type="EMBL" id="AKA35037.1"/>
    </source>
</evidence>
<keyword evidence="2" id="KW-1185">Reference proteome</keyword>
<name>A0A0D5YRY6_9FLAO</name>
<sequence length="262" mass="29492">MKASISENRFLLGAALLVFVMAFVSCKSAKSVVSGNVDPNLSTKKIIANHYKNQTDFRTLNGRVRIDYSDGSSEQSFNVGLRMKKDSVIWISATLGIVKAYITPEKVSFYNKLEGEYFEGDYGYLSDLLGVELDFDKVQNLLLGNAIYDLRKQKYGATVNGNQYELRPKKADELTKLLLLLEPKNFKAAAQFLAQPLEDRSLHVKYSYQKNAGRVFPENIHIQALNGGSANLISLEFKNLKVNESLNFPYKIPKGFKEIVLK</sequence>
<dbReference type="RefSeq" id="WP_245616005.1">
    <property type="nucleotide sequence ID" value="NZ_CP011071.1"/>
</dbReference>